<organism evidence="1">
    <name type="scientific">freshwater metagenome</name>
    <dbReference type="NCBI Taxonomy" id="449393"/>
    <lineage>
        <taxon>unclassified sequences</taxon>
        <taxon>metagenomes</taxon>
        <taxon>ecological metagenomes</taxon>
    </lineage>
</organism>
<protein>
    <submittedName>
        <fullName evidence="1">Unannotated protein</fullName>
    </submittedName>
</protein>
<gene>
    <name evidence="1" type="ORF">UFOPK3492_00712</name>
</gene>
<accession>A0A6J7FRQ6</accession>
<reference evidence="1" key="1">
    <citation type="submission" date="2020-05" db="EMBL/GenBank/DDBJ databases">
        <authorList>
            <person name="Chiriac C."/>
            <person name="Salcher M."/>
            <person name="Ghai R."/>
            <person name="Kavagutti S V."/>
        </authorList>
    </citation>
    <scope>NUCLEOTIDE SEQUENCE</scope>
</reference>
<dbReference type="EMBL" id="CAFBMD010000043">
    <property type="protein sequence ID" value="CAB4896524.1"/>
    <property type="molecule type" value="Genomic_DNA"/>
</dbReference>
<proteinExistence type="predicted"/>
<dbReference type="AlphaFoldDB" id="A0A6J7FRQ6"/>
<sequence>MNVNLVGGDPYAGDCRIDQYAAWRPLSSATGHRTPVKNLWHIGASTHPGPGLGGGSGFLVASRLLGRK</sequence>
<name>A0A6J7FRQ6_9ZZZZ</name>
<evidence type="ECO:0000313" key="1">
    <source>
        <dbReference type="EMBL" id="CAB4896524.1"/>
    </source>
</evidence>